<dbReference type="GO" id="GO:0004364">
    <property type="term" value="F:glutathione transferase activity"/>
    <property type="evidence" value="ECO:0007669"/>
    <property type="project" value="TreeGrafter"/>
</dbReference>
<organism evidence="3 4">
    <name type="scientific">Bodo saltans</name>
    <name type="common">Flagellated protozoan</name>
    <dbReference type="NCBI Taxonomy" id="75058"/>
    <lineage>
        <taxon>Eukaryota</taxon>
        <taxon>Discoba</taxon>
        <taxon>Euglenozoa</taxon>
        <taxon>Kinetoplastea</taxon>
        <taxon>Metakinetoplastina</taxon>
        <taxon>Eubodonida</taxon>
        <taxon>Bodonidae</taxon>
        <taxon>Bodo</taxon>
    </lineage>
</organism>
<feature type="domain" description="GST N-terminal" evidence="1">
    <location>
        <begin position="4"/>
        <end position="84"/>
    </location>
</feature>
<dbReference type="PROSITE" id="PS50405">
    <property type="entry name" value="GST_CTER"/>
    <property type="match status" value="1"/>
</dbReference>
<dbReference type="Gene3D" id="3.40.30.10">
    <property type="entry name" value="Glutaredoxin"/>
    <property type="match status" value="1"/>
</dbReference>
<sequence length="205" mass="22573">MSFPELELIYFAAPGRARPIRLVLEIGKIPFKDTRVTKEEFGALLQAGELPLQTVPILKVDGKFASSQSGAIIRFVAALAGLQLTGATAVVRGEDIVATLEDILGLWVKYFSSSEEEKEKNGIDFVESGFPFYAKHIESILGNRQHEGPFVNEKLSWVDIYMYCFAELGVDTAKAVNKESPLLKFPRFAAVVKAVSEIPEVAAHQ</sequence>
<evidence type="ECO:0000259" key="1">
    <source>
        <dbReference type="PROSITE" id="PS50404"/>
    </source>
</evidence>
<keyword evidence="4" id="KW-1185">Reference proteome</keyword>
<dbReference type="VEuPathDB" id="TriTrypDB:BSAL_57185"/>
<dbReference type="SUPFAM" id="SSF52833">
    <property type="entry name" value="Thioredoxin-like"/>
    <property type="match status" value="1"/>
</dbReference>
<dbReference type="InterPro" id="IPR036249">
    <property type="entry name" value="Thioredoxin-like_sf"/>
</dbReference>
<accession>A0A0S4INK6</accession>
<reference evidence="4" key="1">
    <citation type="submission" date="2015-09" db="EMBL/GenBank/DDBJ databases">
        <authorList>
            <consortium name="Pathogen Informatics"/>
        </authorList>
    </citation>
    <scope>NUCLEOTIDE SEQUENCE [LARGE SCALE GENOMIC DNA]</scope>
    <source>
        <strain evidence="4">Lake Konstanz</strain>
    </source>
</reference>
<dbReference type="InterPro" id="IPR050213">
    <property type="entry name" value="GST_superfamily"/>
</dbReference>
<dbReference type="OrthoDB" id="420389at2759"/>
<dbReference type="PROSITE" id="PS50404">
    <property type="entry name" value="GST_NTER"/>
    <property type="match status" value="1"/>
</dbReference>
<dbReference type="PANTHER" id="PTHR11571">
    <property type="entry name" value="GLUTATHIONE S-TRANSFERASE"/>
    <property type="match status" value="1"/>
</dbReference>
<evidence type="ECO:0000313" key="4">
    <source>
        <dbReference type="Proteomes" id="UP000051952"/>
    </source>
</evidence>
<dbReference type="CDD" id="cd03039">
    <property type="entry name" value="GST_N_Sigma_like"/>
    <property type="match status" value="1"/>
</dbReference>
<dbReference type="EMBL" id="CYKH01000209">
    <property type="protein sequence ID" value="CUE89748.1"/>
    <property type="molecule type" value="Genomic_DNA"/>
</dbReference>
<name>A0A0S4INK6_BODSA</name>
<keyword evidence="3" id="KW-0808">Transferase</keyword>
<dbReference type="InterPro" id="IPR004045">
    <property type="entry name" value="Glutathione_S-Trfase_N"/>
</dbReference>
<proteinExistence type="predicted"/>
<protein>
    <submittedName>
        <fullName evidence="3">Glutathione S-transferase, putative</fullName>
    </submittedName>
</protein>
<gene>
    <name evidence="3" type="ORF">BSAL_57185</name>
</gene>
<evidence type="ECO:0000259" key="2">
    <source>
        <dbReference type="PROSITE" id="PS50405"/>
    </source>
</evidence>
<evidence type="ECO:0000313" key="3">
    <source>
        <dbReference type="EMBL" id="CUE89748.1"/>
    </source>
</evidence>
<dbReference type="GO" id="GO:0006749">
    <property type="term" value="P:glutathione metabolic process"/>
    <property type="evidence" value="ECO:0007669"/>
    <property type="project" value="TreeGrafter"/>
</dbReference>
<dbReference type="Proteomes" id="UP000051952">
    <property type="component" value="Unassembled WGS sequence"/>
</dbReference>
<dbReference type="OMA" id="RFERENW"/>
<dbReference type="Pfam" id="PF14497">
    <property type="entry name" value="GST_C_3"/>
    <property type="match status" value="1"/>
</dbReference>
<dbReference type="SUPFAM" id="SSF47616">
    <property type="entry name" value="GST C-terminal domain-like"/>
    <property type="match status" value="1"/>
</dbReference>
<dbReference type="InterPro" id="IPR040079">
    <property type="entry name" value="Glutathione_S-Trfase"/>
</dbReference>
<dbReference type="InterPro" id="IPR004046">
    <property type="entry name" value="GST_C"/>
</dbReference>
<dbReference type="AlphaFoldDB" id="A0A0S4INK6"/>
<dbReference type="Gene3D" id="1.20.1050.10">
    <property type="match status" value="1"/>
</dbReference>
<dbReference type="SFLD" id="SFLDS00019">
    <property type="entry name" value="Glutathione_Transferase_(cytos"/>
    <property type="match status" value="1"/>
</dbReference>
<dbReference type="InterPro" id="IPR010987">
    <property type="entry name" value="Glutathione-S-Trfase_C-like"/>
</dbReference>
<dbReference type="InterPro" id="IPR036282">
    <property type="entry name" value="Glutathione-S-Trfase_C_sf"/>
</dbReference>
<feature type="domain" description="GST C-terminal" evidence="2">
    <location>
        <begin position="86"/>
        <end position="205"/>
    </location>
</feature>